<accession>A0A9N7NF45</accession>
<protein>
    <recommendedName>
        <fullName evidence="4">CCHC-type domain-containing protein</fullName>
    </recommendedName>
</protein>
<dbReference type="SUPFAM" id="SSF57756">
    <property type="entry name" value="Retrovirus zinc finger-like domains"/>
    <property type="match status" value="1"/>
</dbReference>
<comment type="caution">
    <text evidence="2">The sequence shown here is derived from an EMBL/GenBank/DDBJ whole genome shotgun (WGS) entry which is preliminary data.</text>
</comment>
<feature type="compositionally biased region" description="Polar residues" evidence="1">
    <location>
        <begin position="209"/>
        <end position="219"/>
    </location>
</feature>
<feature type="compositionally biased region" description="Polar residues" evidence="1">
    <location>
        <begin position="185"/>
        <end position="200"/>
    </location>
</feature>
<dbReference type="PANTHER" id="PTHR47481">
    <property type="match status" value="1"/>
</dbReference>
<dbReference type="GO" id="GO:0008270">
    <property type="term" value="F:zinc ion binding"/>
    <property type="evidence" value="ECO:0007669"/>
    <property type="project" value="InterPro"/>
</dbReference>
<keyword evidence="3" id="KW-1185">Reference proteome</keyword>
<organism evidence="2 3">
    <name type="scientific">Striga hermonthica</name>
    <name type="common">Purple witchweed</name>
    <name type="synonym">Buchnera hermonthica</name>
    <dbReference type="NCBI Taxonomy" id="68872"/>
    <lineage>
        <taxon>Eukaryota</taxon>
        <taxon>Viridiplantae</taxon>
        <taxon>Streptophyta</taxon>
        <taxon>Embryophyta</taxon>
        <taxon>Tracheophyta</taxon>
        <taxon>Spermatophyta</taxon>
        <taxon>Magnoliopsida</taxon>
        <taxon>eudicotyledons</taxon>
        <taxon>Gunneridae</taxon>
        <taxon>Pentapetalae</taxon>
        <taxon>asterids</taxon>
        <taxon>lamiids</taxon>
        <taxon>Lamiales</taxon>
        <taxon>Orobanchaceae</taxon>
        <taxon>Buchnereae</taxon>
        <taxon>Striga</taxon>
    </lineage>
</organism>
<dbReference type="Proteomes" id="UP001153555">
    <property type="component" value="Unassembled WGS sequence"/>
</dbReference>
<evidence type="ECO:0000313" key="3">
    <source>
        <dbReference type="Proteomes" id="UP001153555"/>
    </source>
</evidence>
<feature type="region of interest" description="Disordered" evidence="1">
    <location>
        <begin position="239"/>
        <end position="259"/>
    </location>
</feature>
<gene>
    <name evidence="2" type="ORF">SHERM_28342</name>
</gene>
<dbReference type="OrthoDB" id="1938465at2759"/>
<feature type="region of interest" description="Disordered" evidence="1">
    <location>
        <begin position="181"/>
        <end position="219"/>
    </location>
</feature>
<sequence>MSTGSTTNPHHNAVPSHDASTVIALHTHNCVKLTNINYPAWRVQINALLVGYDLIGFVNGTKPCLATTADTYTTWCRQDQLILHAIISFVDPIMHLKERLSRFSKGSKTMMQYLHDIKSMADELALINAPLDDVDLVIHVLNGLGSDYREIAAAVRAREHPLGFEELHDLLNDFDSYLQRDVPSSEPSSVITAHPTQKQRSFPGKQRGHPTSNDGNYGNSKRPVCQYCEKPGHTAKNCFKINPPRRGGQGSARQAHMASRSVPSDWIVDSGATHHITNDLGSLQLTTPYYGDEHVVVGDGSSLPITHTGLEDKGASAQRSS</sequence>
<name>A0A9N7NF45_STRHE</name>
<dbReference type="Pfam" id="PF14223">
    <property type="entry name" value="Retrotran_gag_2"/>
    <property type="match status" value="1"/>
</dbReference>
<proteinExistence type="predicted"/>
<reference evidence="2" key="1">
    <citation type="submission" date="2019-12" db="EMBL/GenBank/DDBJ databases">
        <authorList>
            <person name="Scholes J."/>
        </authorList>
    </citation>
    <scope>NUCLEOTIDE SEQUENCE</scope>
</reference>
<evidence type="ECO:0000313" key="2">
    <source>
        <dbReference type="EMBL" id="CAA0833068.1"/>
    </source>
</evidence>
<evidence type="ECO:0000256" key="1">
    <source>
        <dbReference type="SAM" id="MobiDB-lite"/>
    </source>
</evidence>
<dbReference type="PANTHER" id="PTHR47481:SF34">
    <property type="entry name" value="CCHC-TYPE DOMAIN-CONTAINING PROTEIN"/>
    <property type="match status" value="1"/>
</dbReference>
<dbReference type="InterPro" id="IPR036875">
    <property type="entry name" value="Znf_CCHC_sf"/>
</dbReference>
<dbReference type="GO" id="GO:0003676">
    <property type="term" value="F:nucleic acid binding"/>
    <property type="evidence" value="ECO:0007669"/>
    <property type="project" value="InterPro"/>
</dbReference>
<evidence type="ECO:0008006" key="4">
    <source>
        <dbReference type="Google" id="ProtNLM"/>
    </source>
</evidence>
<dbReference type="EMBL" id="CACSLK010027837">
    <property type="protein sequence ID" value="CAA0833068.1"/>
    <property type="molecule type" value="Genomic_DNA"/>
</dbReference>
<feature type="region of interest" description="Disordered" evidence="1">
    <location>
        <begin position="302"/>
        <end position="321"/>
    </location>
</feature>
<dbReference type="AlphaFoldDB" id="A0A9N7NF45"/>